<dbReference type="RefSeq" id="NP_502427.1">
    <property type="nucleotide sequence ID" value="NM_070026.5"/>
</dbReference>
<dbReference type="Proteomes" id="UP000001940">
    <property type="component" value="Chromosome IV"/>
</dbReference>
<evidence type="ECO:0000259" key="4">
    <source>
        <dbReference type="SMART" id="SM00875"/>
    </source>
</evidence>
<dbReference type="PANTHER" id="PTHR45632:SF3">
    <property type="entry name" value="KELCH-LIKE PROTEIN 32"/>
    <property type="match status" value="1"/>
</dbReference>
<dbReference type="InterPro" id="IPR011705">
    <property type="entry name" value="BACK"/>
</dbReference>
<dbReference type="Gene3D" id="1.25.40.420">
    <property type="match status" value="1"/>
</dbReference>
<organism evidence="5 6">
    <name type="scientific">Caenorhabditis elegans</name>
    <dbReference type="NCBI Taxonomy" id="6239"/>
    <lineage>
        <taxon>Eukaryota</taxon>
        <taxon>Metazoa</taxon>
        <taxon>Ecdysozoa</taxon>
        <taxon>Nematoda</taxon>
        <taxon>Chromadorea</taxon>
        <taxon>Rhabditida</taxon>
        <taxon>Rhabditina</taxon>
        <taxon>Rhabditomorpha</taxon>
        <taxon>Rhabditoidea</taxon>
        <taxon>Rhabditidae</taxon>
        <taxon>Peloderinae</taxon>
        <taxon>Caenorhabditis</taxon>
    </lineage>
</organism>
<dbReference type="EMBL" id="BX284604">
    <property type="protein sequence ID" value="CAB02262.1"/>
    <property type="molecule type" value="Genomic_DNA"/>
</dbReference>
<dbReference type="PeptideAtlas" id="Q93289"/>
<dbReference type="UCSC" id="C27D8.2">
    <property type="organism name" value="c. elegans"/>
</dbReference>
<evidence type="ECO:0000256" key="1">
    <source>
        <dbReference type="ARBA" id="ARBA00022441"/>
    </source>
</evidence>
<evidence type="ECO:0000256" key="3">
    <source>
        <dbReference type="SAM" id="MobiDB-lite"/>
    </source>
</evidence>
<feature type="compositionally biased region" description="Low complexity" evidence="3">
    <location>
        <begin position="466"/>
        <end position="486"/>
    </location>
</feature>
<dbReference type="AlphaFoldDB" id="Q93289"/>
<dbReference type="Bgee" id="WBGene00007778">
    <property type="expression patterns" value="Expressed in material anatomical entity and 3 other cell types or tissues"/>
</dbReference>
<keyword evidence="2" id="KW-0677">Repeat</keyword>
<feature type="compositionally biased region" description="Basic and acidic residues" evidence="3">
    <location>
        <begin position="347"/>
        <end position="367"/>
    </location>
</feature>
<dbReference type="STRING" id="6239.C27D8.2.1"/>
<dbReference type="GeneID" id="178225"/>
<protein>
    <submittedName>
        <fullName evidence="5">BACK domain-containing protein</fullName>
    </submittedName>
</protein>
<keyword evidence="1" id="KW-0880">Kelch repeat</keyword>
<evidence type="ECO:0000313" key="7">
    <source>
        <dbReference type="WormBase" id="C27D8.2"/>
    </source>
</evidence>
<dbReference type="SMR" id="Q93289"/>
<dbReference type="CTD" id="178225"/>
<dbReference type="InParanoid" id="Q93289"/>
<dbReference type="OMA" id="ITHEMFV"/>
<dbReference type="Pfam" id="PF07707">
    <property type="entry name" value="BACK"/>
    <property type="match status" value="1"/>
</dbReference>
<feature type="domain" description="BACK" evidence="4">
    <location>
        <begin position="147"/>
        <end position="249"/>
    </location>
</feature>
<gene>
    <name evidence="5 7" type="ORF">C27D8.2</name>
    <name evidence="5" type="ORF">CELE_C27D8.2</name>
</gene>
<sequence length="500" mass="55967">METDKKSSDSKKKKVGLPKLKSSESDNNVISKKAKKKDATGGGKVVRLLGNRTVYHLPVEELARCSQLVKQQQTAGNPMSTVDLHRFSDQSIMAFVNYVQNQEIKSDLTYYAITELVTLAHTFQMKELKMYLEDSIVEAAKSSEADLLQTMIVCDVAHVNPDTEKSLQNFAIESIEKLVALPDFHKVPFHQLYQILSSCELVVTHEMFVADVILLWLNGQNHVNAFAPSLLSCIRTKFLSPVDRTIIIERMNQLNMPTKLVRLATKMLESTNNQRVCLDPGHIKKNLGRCGANMNTAPFNAHSSLPLSRPAFNMKMKKCKEPKAKPTFDPATAQRVIDLINTDPKTVKTERSVEKNKFKKKQKEEKKAKKQISKSTKKKSKCACIEYVKNKLTEKKKKNPFKDPNAVKVKPPGTNSKISETSTKSTAVISKMSSLSKIQPTSTLEKNLHKRRTGKRTKIQGAIKLSKSQSEQNISSSKSKSASRSGSRSKRSENSTRSGV</sequence>
<reference evidence="5 6" key="1">
    <citation type="journal article" date="1998" name="Science">
        <title>Genome sequence of the nematode C. elegans: a platform for investigating biology.</title>
        <authorList>
            <consortium name="The C. elegans sequencing consortium"/>
            <person name="Sulson J.E."/>
            <person name="Waterston R."/>
        </authorList>
    </citation>
    <scope>NUCLEOTIDE SEQUENCE [LARGE SCALE GENOMIC DNA]</scope>
    <source>
        <strain evidence="5 6">Bristol N2</strain>
    </source>
</reference>
<dbReference type="FunCoup" id="Q93289">
    <property type="interactions" value="209"/>
</dbReference>
<feature type="region of interest" description="Disordered" evidence="3">
    <location>
        <begin position="347"/>
        <end position="375"/>
    </location>
</feature>
<evidence type="ECO:0000313" key="6">
    <source>
        <dbReference type="Proteomes" id="UP000001940"/>
    </source>
</evidence>
<name>Q93289_CAEEL</name>
<feature type="region of interest" description="Disordered" evidence="3">
    <location>
        <begin position="1"/>
        <end position="36"/>
    </location>
</feature>
<dbReference type="eggNOG" id="ENOG502SYBX">
    <property type="taxonomic scope" value="Eukaryota"/>
</dbReference>
<dbReference type="OrthoDB" id="5844508at2759"/>
<dbReference type="PANTHER" id="PTHR45632">
    <property type="entry name" value="LD33804P"/>
    <property type="match status" value="1"/>
</dbReference>
<dbReference type="KEGG" id="cel:CELE_C27D8.2"/>
<feature type="region of interest" description="Disordered" evidence="3">
    <location>
        <begin position="396"/>
        <end position="500"/>
    </location>
</feature>
<accession>Q93289</accession>
<dbReference type="AGR" id="WB:WBGene00007778"/>
<feature type="compositionally biased region" description="Basic and acidic residues" evidence="3">
    <location>
        <begin position="1"/>
        <end position="10"/>
    </location>
</feature>
<evidence type="ECO:0000256" key="2">
    <source>
        <dbReference type="ARBA" id="ARBA00022737"/>
    </source>
</evidence>
<dbReference type="PIR" id="T19525">
    <property type="entry name" value="T19525"/>
</dbReference>
<dbReference type="SMART" id="SM00875">
    <property type="entry name" value="BACK"/>
    <property type="match status" value="1"/>
</dbReference>
<evidence type="ECO:0000313" key="5">
    <source>
        <dbReference type="EMBL" id="CAB02262.1"/>
    </source>
</evidence>
<feature type="compositionally biased region" description="Polar residues" evidence="3">
    <location>
        <begin position="413"/>
        <end position="445"/>
    </location>
</feature>
<keyword evidence="6" id="KW-1185">Reference proteome</keyword>
<proteinExistence type="predicted"/>
<feature type="compositionally biased region" description="Basic residues" evidence="3">
    <location>
        <begin position="448"/>
        <end position="458"/>
    </location>
</feature>
<dbReference type="PaxDb" id="6239-C27D8.2"/>
<dbReference type="WormBase" id="C27D8.2">
    <property type="protein sequence ID" value="CE08421"/>
    <property type="gene ID" value="WBGene00007778"/>
</dbReference>
<dbReference type="HOGENOM" id="CLU_545416_0_0_1"/>